<name>A0ABU4G1J8_9BACL</name>
<sequence>MKKFLLSIVFLILTTALIVANIAPLNGLTTIQIAHKLPILLMPADFTLLIRPVIFIFLAYWIYKFNTSETKTTLRVTLFITACLTNTVWFPLWHYGFFGWACLSTFVALFSLYALYRTYPKKQNLFSQRVPVSLYFSWTLLDFVINANYLLVLDEWNRFGISTVLWTILNLTILTAVALHFSYHHCERMMSYVFIWVFIGIIVNIGLEELFVSLATLFLMTILVLGMMMCSPSQSSKNIKETSLQQN</sequence>
<evidence type="ECO:0008006" key="4">
    <source>
        <dbReference type="Google" id="ProtNLM"/>
    </source>
</evidence>
<feature type="transmembrane region" description="Helical" evidence="1">
    <location>
        <begin position="74"/>
        <end position="92"/>
    </location>
</feature>
<feature type="transmembrane region" description="Helical" evidence="1">
    <location>
        <begin position="164"/>
        <end position="183"/>
    </location>
</feature>
<proteinExistence type="predicted"/>
<keyword evidence="3" id="KW-1185">Reference proteome</keyword>
<feature type="transmembrane region" description="Helical" evidence="1">
    <location>
        <begin position="98"/>
        <end position="116"/>
    </location>
</feature>
<evidence type="ECO:0000313" key="2">
    <source>
        <dbReference type="EMBL" id="MDW0110850.1"/>
    </source>
</evidence>
<feature type="transmembrane region" description="Helical" evidence="1">
    <location>
        <begin position="132"/>
        <end position="152"/>
    </location>
</feature>
<dbReference type="Proteomes" id="UP001280629">
    <property type="component" value="Unassembled WGS sequence"/>
</dbReference>
<reference evidence="2 3" key="1">
    <citation type="submission" date="2023-06" db="EMBL/GenBank/DDBJ databases">
        <title>Sporosarcina sp. nov., isolated from Korean traditional fermented seafood 'Jeotgal'.</title>
        <authorList>
            <person name="Yang A.-I."/>
            <person name="Shin N.-R."/>
        </authorList>
    </citation>
    <scope>NUCLEOTIDE SEQUENCE [LARGE SCALE GENOMIC DNA]</scope>
    <source>
        <strain evidence="2 3">KCTC3840</strain>
    </source>
</reference>
<keyword evidence="1" id="KW-0812">Transmembrane</keyword>
<evidence type="ECO:0000313" key="3">
    <source>
        <dbReference type="Proteomes" id="UP001280629"/>
    </source>
</evidence>
<organism evidence="2 3">
    <name type="scientific">Sporosarcina aquimarina</name>
    <dbReference type="NCBI Taxonomy" id="114975"/>
    <lineage>
        <taxon>Bacteria</taxon>
        <taxon>Bacillati</taxon>
        <taxon>Bacillota</taxon>
        <taxon>Bacilli</taxon>
        <taxon>Bacillales</taxon>
        <taxon>Caryophanaceae</taxon>
        <taxon>Sporosarcina</taxon>
    </lineage>
</organism>
<keyword evidence="1" id="KW-1133">Transmembrane helix</keyword>
<feature type="transmembrane region" description="Helical" evidence="1">
    <location>
        <begin position="190"/>
        <end position="207"/>
    </location>
</feature>
<keyword evidence="1" id="KW-0472">Membrane</keyword>
<feature type="transmembrane region" description="Helical" evidence="1">
    <location>
        <begin position="37"/>
        <end position="62"/>
    </location>
</feature>
<comment type="caution">
    <text evidence="2">The sequence shown here is derived from an EMBL/GenBank/DDBJ whole genome shotgun (WGS) entry which is preliminary data.</text>
</comment>
<protein>
    <recommendedName>
        <fullName evidence="4">Tryptophan-rich sensory protein</fullName>
    </recommendedName>
</protein>
<gene>
    <name evidence="2" type="ORF">QT716_12460</name>
</gene>
<dbReference type="RefSeq" id="WP_317936422.1">
    <property type="nucleotide sequence ID" value="NZ_JAUBDH010000008.1"/>
</dbReference>
<feature type="transmembrane region" description="Helical" evidence="1">
    <location>
        <begin position="213"/>
        <end position="230"/>
    </location>
</feature>
<evidence type="ECO:0000256" key="1">
    <source>
        <dbReference type="SAM" id="Phobius"/>
    </source>
</evidence>
<accession>A0ABU4G1J8</accession>
<dbReference type="EMBL" id="JAUBDH010000008">
    <property type="protein sequence ID" value="MDW0110850.1"/>
    <property type="molecule type" value="Genomic_DNA"/>
</dbReference>